<evidence type="ECO:0000256" key="4">
    <source>
        <dbReference type="ARBA" id="ARBA00022679"/>
    </source>
</evidence>
<protein>
    <recommendedName>
        <fullName evidence="16">Nucleotide-diphospho-sugar transferase</fullName>
    </recommendedName>
</protein>
<sequence>MSVSAPHSPSRNLQLTSPSSSPRTMAPKPKDLETRGGVRLASSLKPSEMDTSLRRRAGLLLLCVIAGVCLSGLFTAPLATHPPLFRARGATFDRSVARDKAVVMCMHDGVVSMGLSLVRELRCLGNHELVQVYHCFPDELSAKSRDMLFAADSRLEIVDVCSDLVETGALDEETARHFRSWWIKPLALYHTDAREVILLDVDDLFMRDPAVLRTTDGYKRTGTTFFYDRVIAGEEFFNHRMDSNISYLEHVLHEFDYASIGVRDGYEPSEHLKQTYAYRWETAHEQDSSVVVVDKSRSGQAMQALWWLITKERFKESFSYGDKESFWLSFELAKQDYFFSPWGVSVTDSSTNDDLITHNDSLCGSIAHFMPVEDETPEFLYVNGKALLDPFAEGLTSHHTATTNVLYNTNPTHISPRQKRAPNGETKTDFRDGWPNECLRGFGATPLPDNFAPQLLRRRMFYMGARMGVPSALQACYPFNG</sequence>
<dbReference type="Proteomes" id="UP000435112">
    <property type="component" value="Unassembled WGS sequence"/>
</dbReference>
<keyword evidence="7 11" id="KW-1133">Transmembrane helix</keyword>
<keyword evidence="6" id="KW-0735">Signal-anchor</keyword>
<dbReference type="Pfam" id="PF11051">
    <property type="entry name" value="Mannosyl_trans3"/>
    <property type="match status" value="1"/>
</dbReference>
<evidence type="ECO:0008006" key="16">
    <source>
        <dbReference type="Google" id="ProtNLM"/>
    </source>
</evidence>
<dbReference type="GO" id="GO:0000033">
    <property type="term" value="F:alpha-1,3-mannosyltransferase activity"/>
    <property type="evidence" value="ECO:0007669"/>
    <property type="project" value="TreeGrafter"/>
</dbReference>
<evidence type="ECO:0000313" key="13">
    <source>
        <dbReference type="EMBL" id="KAE9354791.1"/>
    </source>
</evidence>
<accession>A0A6A3NFE4</accession>
<feature type="region of interest" description="Disordered" evidence="10">
    <location>
        <begin position="1"/>
        <end position="38"/>
    </location>
</feature>
<keyword evidence="5 11" id="KW-0812">Transmembrane</keyword>
<evidence type="ECO:0000256" key="11">
    <source>
        <dbReference type="SAM" id="Phobius"/>
    </source>
</evidence>
<evidence type="ECO:0000256" key="3">
    <source>
        <dbReference type="ARBA" id="ARBA00022676"/>
    </source>
</evidence>
<evidence type="ECO:0000256" key="5">
    <source>
        <dbReference type="ARBA" id="ARBA00022692"/>
    </source>
</evidence>
<evidence type="ECO:0000313" key="15">
    <source>
        <dbReference type="Proteomes" id="UP000435112"/>
    </source>
</evidence>
<keyword evidence="8 11" id="KW-0472">Membrane</keyword>
<evidence type="ECO:0000313" key="14">
    <source>
        <dbReference type="Proteomes" id="UP000434957"/>
    </source>
</evidence>
<evidence type="ECO:0000256" key="2">
    <source>
        <dbReference type="ARBA" id="ARBA00009105"/>
    </source>
</evidence>
<evidence type="ECO:0000256" key="7">
    <source>
        <dbReference type="ARBA" id="ARBA00022989"/>
    </source>
</evidence>
<evidence type="ECO:0000256" key="8">
    <source>
        <dbReference type="ARBA" id="ARBA00023136"/>
    </source>
</evidence>
<gene>
    <name evidence="12" type="ORF">PR002_g3557</name>
    <name evidence="13" type="ORF">PR003_g3191</name>
</gene>
<dbReference type="PANTHER" id="PTHR31392:SF1">
    <property type="entry name" value="ALPHA-1,3-MANNOSYLTRANSFERASE MNN1-RELATED"/>
    <property type="match status" value="1"/>
</dbReference>
<dbReference type="GO" id="GO:0006493">
    <property type="term" value="P:protein O-linked glycosylation"/>
    <property type="evidence" value="ECO:0007669"/>
    <property type="project" value="TreeGrafter"/>
</dbReference>
<dbReference type="SUPFAM" id="SSF53448">
    <property type="entry name" value="Nucleotide-diphospho-sugar transferases"/>
    <property type="match status" value="1"/>
</dbReference>
<dbReference type="GO" id="GO:0005794">
    <property type="term" value="C:Golgi apparatus"/>
    <property type="evidence" value="ECO:0007669"/>
    <property type="project" value="TreeGrafter"/>
</dbReference>
<dbReference type="InterPro" id="IPR029044">
    <property type="entry name" value="Nucleotide-diphossugar_trans"/>
</dbReference>
<comment type="subcellular location">
    <subcellularLocation>
        <location evidence="1">Membrane</location>
        <topology evidence="1">Single-pass type II membrane protein</topology>
    </subcellularLocation>
</comment>
<evidence type="ECO:0000256" key="9">
    <source>
        <dbReference type="ARBA" id="ARBA00023180"/>
    </source>
</evidence>
<organism evidence="12 15">
    <name type="scientific">Phytophthora rubi</name>
    <dbReference type="NCBI Taxonomy" id="129364"/>
    <lineage>
        <taxon>Eukaryota</taxon>
        <taxon>Sar</taxon>
        <taxon>Stramenopiles</taxon>
        <taxon>Oomycota</taxon>
        <taxon>Peronosporomycetes</taxon>
        <taxon>Peronosporales</taxon>
        <taxon>Peronosporaceae</taxon>
        <taxon>Phytophthora</taxon>
    </lineage>
</organism>
<feature type="compositionally biased region" description="Polar residues" evidence="10">
    <location>
        <begin position="1"/>
        <end position="23"/>
    </location>
</feature>
<dbReference type="EMBL" id="QXFT01000108">
    <property type="protein sequence ID" value="KAE9354791.1"/>
    <property type="molecule type" value="Genomic_DNA"/>
</dbReference>
<dbReference type="AlphaFoldDB" id="A0A6A3NFE4"/>
<keyword evidence="4" id="KW-0808">Transferase</keyword>
<evidence type="ECO:0000256" key="6">
    <source>
        <dbReference type="ARBA" id="ARBA00022968"/>
    </source>
</evidence>
<dbReference type="InterPro" id="IPR022751">
    <property type="entry name" value="Alpha_mannosyltransferase"/>
</dbReference>
<dbReference type="Proteomes" id="UP000434957">
    <property type="component" value="Unassembled WGS sequence"/>
</dbReference>
<reference evidence="12 15" key="1">
    <citation type="submission" date="2018-09" db="EMBL/GenBank/DDBJ databases">
        <title>Genomic investigation of the strawberry pathogen Phytophthora fragariae indicates pathogenicity is determined by transcriptional variation in three key races.</title>
        <authorList>
            <person name="Adams T.M."/>
            <person name="Armitage A.D."/>
            <person name="Sobczyk M.K."/>
            <person name="Bates H.J."/>
            <person name="Dunwell J.M."/>
            <person name="Nellist C.F."/>
            <person name="Harrison R.J."/>
        </authorList>
    </citation>
    <scope>NUCLEOTIDE SEQUENCE [LARGE SCALE GENOMIC DNA]</scope>
    <source>
        <strain evidence="12 15">SCRP324</strain>
        <strain evidence="13 14">SCRP333</strain>
    </source>
</reference>
<feature type="transmembrane region" description="Helical" evidence="11">
    <location>
        <begin position="59"/>
        <end position="79"/>
    </location>
</feature>
<keyword evidence="9" id="KW-0325">Glycoprotein</keyword>
<dbReference type="GO" id="GO:0016020">
    <property type="term" value="C:membrane"/>
    <property type="evidence" value="ECO:0007669"/>
    <property type="project" value="UniProtKB-SubCell"/>
</dbReference>
<comment type="caution">
    <text evidence="12">The sequence shown here is derived from an EMBL/GenBank/DDBJ whole genome shotgun (WGS) entry which is preliminary data.</text>
</comment>
<keyword evidence="14" id="KW-1185">Reference proteome</keyword>
<dbReference type="EMBL" id="QXFU01000131">
    <property type="protein sequence ID" value="KAE9043068.1"/>
    <property type="molecule type" value="Genomic_DNA"/>
</dbReference>
<name>A0A6A3NFE4_9STRA</name>
<keyword evidence="3" id="KW-0328">Glycosyltransferase</keyword>
<comment type="similarity">
    <text evidence="2">Belongs to the MNN1/MNT family.</text>
</comment>
<feature type="region of interest" description="Disordered" evidence="10">
    <location>
        <begin position="410"/>
        <end position="430"/>
    </location>
</feature>
<dbReference type="OrthoDB" id="430354at2759"/>
<dbReference type="PANTHER" id="PTHR31392">
    <property type="entry name" value="ALPHA-1,3-MANNOSYLTRANSFERASE MNN1-RELATED"/>
    <property type="match status" value="1"/>
</dbReference>
<evidence type="ECO:0000313" key="12">
    <source>
        <dbReference type="EMBL" id="KAE9043068.1"/>
    </source>
</evidence>
<evidence type="ECO:0000256" key="10">
    <source>
        <dbReference type="SAM" id="MobiDB-lite"/>
    </source>
</evidence>
<proteinExistence type="inferred from homology"/>
<evidence type="ECO:0000256" key="1">
    <source>
        <dbReference type="ARBA" id="ARBA00004606"/>
    </source>
</evidence>